<dbReference type="PANTHER" id="PTHR43794">
    <property type="entry name" value="AMINOHYDROLASE SSNA-RELATED"/>
    <property type="match status" value="1"/>
</dbReference>
<dbReference type="InterPro" id="IPR006680">
    <property type="entry name" value="Amidohydro-rel"/>
</dbReference>
<evidence type="ECO:0000313" key="2">
    <source>
        <dbReference type="EMBL" id="GAT14049.1"/>
    </source>
</evidence>
<evidence type="ECO:0000259" key="1">
    <source>
        <dbReference type="Pfam" id="PF01979"/>
    </source>
</evidence>
<proteinExistence type="predicted"/>
<organism evidence="2 3">
    <name type="scientific">Mycolicibacterium thermoresistibile</name>
    <name type="common">Mycobacterium thermoresistibile</name>
    <dbReference type="NCBI Taxonomy" id="1797"/>
    <lineage>
        <taxon>Bacteria</taxon>
        <taxon>Bacillati</taxon>
        <taxon>Actinomycetota</taxon>
        <taxon>Actinomycetes</taxon>
        <taxon>Mycobacteriales</taxon>
        <taxon>Mycobacteriaceae</taxon>
        <taxon>Mycolicibacterium</taxon>
    </lineage>
</organism>
<dbReference type="Pfam" id="PF01979">
    <property type="entry name" value="Amidohydro_1"/>
    <property type="match status" value="1"/>
</dbReference>
<dbReference type="InterPro" id="IPR011059">
    <property type="entry name" value="Metal-dep_hydrolase_composite"/>
</dbReference>
<dbReference type="STRING" id="1797.RMCT_1020"/>
<reference evidence="2 3" key="1">
    <citation type="journal article" date="2016" name="Genome Announc.">
        <title>Draft Genome Sequences of Five Rapidly Growing Mycobacterium Species, M. thermoresistibile, M. fortuitum subsp. acetamidolyticum, M. canariasense, M. brisbanense, and M. novocastrense.</title>
        <authorList>
            <person name="Katahira K."/>
            <person name="Ogura Y."/>
            <person name="Gotoh Y."/>
            <person name="Hayashi T."/>
        </authorList>
    </citation>
    <scope>NUCLEOTIDE SEQUENCE [LARGE SCALE GENOMIC DNA]</scope>
    <source>
        <strain evidence="2 3">JCM6362</strain>
    </source>
</reference>
<comment type="caution">
    <text evidence="2">The sequence shown here is derived from an EMBL/GenBank/DDBJ whole genome shotgun (WGS) entry which is preliminary data.</text>
</comment>
<dbReference type="EMBL" id="BCTB01000004">
    <property type="protein sequence ID" value="GAT14049.1"/>
    <property type="molecule type" value="Genomic_DNA"/>
</dbReference>
<dbReference type="InterPro" id="IPR050287">
    <property type="entry name" value="MTA/SAH_deaminase"/>
</dbReference>
<protein>
    <submittedName>
        <fullName evidence="2">Amidohydrolase</fullName>
    </submittedName>
</protein>
<keyword evidence="2" id="KW-0378">Hydrolase</keyword>
<accession>A0A117ILR1</accession>
<dbReference type="InterPro" id="IPR032466">
    <property type="entry name" value="Metal_Hydrolase"/>
</dbReference>
<sequence>MTAMATQRTVIRGGRVLAGDPLTAHVRAADLLIEDGRVTAIESDLAGVDAEIIDATGRWVLPGFVDTHRHLWQTTMRGLTANWNLKDYFWCIRSHFAGLHDPDDVYGGQYAGGLDALVNGVTTTIDHSHITNSPDHSDAAVRGLLDSGVRALWCYGFYPSPQADPVFTTPQHRLDDARRVRSTFFPTDDGLVRMGVALTELGMQPFTETQRELQTAEDLAVPVTMHTNCVWTRPEFHDVELYHRAGLLRAGQIHSHANRCSDHELALLRDAGCAVSSTPDTELQMGCGRPVFRRALATGVTAGIGIDIVSNNSGDMFTAMRVLMQHERGDALQPTLEESGLTAVAEPLPVTTRQILHAATLAGARALGLESVCGSIDVGKSADLLLLRHDRLHMRPVIDDIDSIVLQATTRDIDRVLVAGRTVVQDGRLPAAVERRGVAAIEAAHSRLAERVAAVGGWKLAVPQGLMDQLGVTFHDNVANTPAQANS</sequence>
<dbReference type="Gene3D" id="2.30.40.10">
    <property type="entry name" value="Urease, subunit C, domain 1"/>
    <property type="match status" value="1"/>
</dbReference>
<feature type="domain" description="Amidohydrolase-related" evidence="1">
    <location>
        <begin position="59"/>
        <end position="423"/>
    </location>
</feature>
<dbReference type="PANTHER" id="PTHR43794:SF5">
    <property type="entry name" value="CHLOROHYDROLASE FAMILY PROTEIN"/>
    <property type="match status" value="1"/>
</dbReference>
<dbReference type="SUPFAM" id="SSF51338">
    <property type="entry name" value="Composite domain of metallo-dependent hydrolases"/>
    <property type="match status" value="1"/>
</dbReference>
<dbReference type="NCBIfam" id="NF006056">
    <property type="entry name" value="PRK08204.1"/>
    <property type="match status" value="1"/>
</dbReference>
<dbReference type="AlphaFoldDB" id="A0A117ILR1"/>
<gene>
    <name evidence="2" type="ORF">RMCT_1020</name>
</gene>
<reference evidence="3" key="2">
    <citation type="submission" date="2016-02" db="EMBL/GenBank/DDBJ databases">
        <title>Draft genome sequence of five rapidly growing Mycobacterium species.</title>
        <authorList>
            <person name="Katahira K."/>
            <person name="Gotou Y."/>
            <person name="Iida K."/>
            <person name="Ogura Y."/>
            <person name="Hayashi T."/>
        </authorList>
    </citation>
    <scope>NUCLEOTIDE SEQUENCE [LARGE SCALE GENOMIC DNA]</scope>
    <source>
        <strain evidence="3">JCM6362</strain>
    </source>
</reference>
<dbReference type="Proteomes" id="UP000069654">
    <property type="component" value="Unassembled WGS sequence"/>
</dbReference>
<dbReference type="GO" id="GO:0016810">
    <property type="term" value="F:hydrolase activity, acting on carbon-nitrogen (but not peptide) bonds"/>
    <property type="evidence" value="ECO:0007669"/>
    <property type="project" value="InterPro"/>
</dbReference>
<dbReference type="Gene3D" id="3.20.20.140">
    <property type="entry name" value="Metal-dependent hydrolases"/>
    <property type="match status" value="1"/>
</dbReference>
<name>A0A117ILR1_MYCTH</name>
<dbReference type="SUPFAM" id="SSF51556">
    <property type="entry name" value="Metallo-dependent hydrolases"/>
    <property type="match status" value="1"/>
</dbReference>
<evidence type="ECO:0000313" key="3">
    <source>
        <dbReference type="Proteomes" id="UP000069654"/>
    </source>
</evidence>